<accession>A0A5J4L6D4</accession>
<name>A0A5J4L6D4_9ACTN</name>
<dbReference type="InterPro" id="IPR051908">
    <property type="entry name" value="Ribosomal_N-acetyltransferase"/>
</dbReference>
<keyword evidence="3" id="KW-1185">Reference proteome</keyword>
<dbReference type="GO" id="GO:0008999">
    <property type="term" value="F:protein-N-terminal-alanine acetyltransferase activity"/>
    <property type="evidence" value="ECO:0007669"/>
    <property type="project" value="TreeGrafter"/>
</dbReference>
<dbReference type="InterPro" id="IPR016181">
    <property type="entry name" value="Acyl_CoA_acyltransferase"/>
</dbReference>
<evidence type="ECO:0000313" key="3">
    <source>
        <dbReference type="Proteomes" id="UP000325598"/>
    </source>
</evidence>
<dbReference type="RefSeq" id="WP_223659526.1">
    <property type="nucleotide sequence ID" value="NZ_BLAG01000004.1"/>
</dbReference>
<gene>
    <name evidence="2" type="ORF">San01_08010</name>
</gene>
<dbReference type="GO" id="GO:0005737">
    <property type="term" value="C:cytoplasm"/>
    <property type="evidence" value="ECO:0007669"/>
    <property type="project" value="TreeGrafter"/>
</dbReference>
<dbReference type="GeneID" id="96749306"/>
<dbReference type="Proteomes" id="UP000325598">
    <property type="component" value="Unassembled WGS sequence"/>
</dbReference>
<dbReference type="PANTHER" id="PTHR43441">
    <property type="entry name" value="RIBOSOMAL-PROTEIN-SERINE ACETYLTRANSFERASE"/>
    <property type="match status" value="1"/>
</dbReference>
<evidence type="ECO:0000313" key="2">
    <source>
        <dbReference type="EMBL" id="GES28314.1"/>
    </source>
</evidence>
<protein>
    <recommendedName>
        <fullName evidence="1">N-acetyltransferase domain-containing protein</fullName>
    </recommendedName>
</protein>
<reference evidence="2 3" key="1">
    <citation type="submission" date="2019-10" db="EMBL/GenBank/DDBJ databases">
        <title>Whole genome shotgun sequence of Streptomyces angustmyceticus NBRC 3934.</title>
        <authorList>
            <person name="Hosoyama A."/>
            <person name="Ichikawa N."/>
            <person name="Kimura A."/>
            <person name="Kitahashi Y."/>
            <person name="Komaki H."/>
            <person name="Uohara A."/>
        </authorList>
    </citation>
    <scope>NUCLEOTIDE SEQUENCE [LARGE SCALE GENOMIC DNA]</scope>
    <source>
        <strain evidence="2 3">NBRC 3934</strain>
    </source>
</reference>
<dbReference type="Gene3D" id="3.40.630.30">
    <property type="match status" value="1"/>
</dbReference>
<sequence>MSSFSLDGADLTTDRLVLRPWSGAELTAVIRDARLAHWAADFPAEGDRVIAGVIAEAPEGPAEYGHRQIVERSTGLVVGSLGLFWPPRDGCVEFGYGVVASRRGRGYASEAGRALVEFALTAPGVHTVQADVELSNPASVRVLEKAGLRRWSGDAGTARFRITAADLSRR</sequence>
<proteinExistence type="predicted"/>
<dbReference type="PROSITE" id="PS51186">
    <property type="entry name" value="GNAT"/>
    <property type="match status" value="1"/>
</dbReference>
<dbReference type="PANTHER" id="PTHR43441:SF6">
    <property type="entry name" value="N-ACETYLTRANSFERASE DOMAIN-CONTAINING PROTEIN"/>
    <property type="match status" value="1"/>
</dbReference>
<dbReference type="EMBL" id="BLAG01000004">
    <property type="protein sequence ID" value="GES28314.1"/>
    <property type="molecule type" value="Genomic_DNA"/>
</dbReference>
<dbReference type="InterPro" id="IPR000182">
    <property type="entry name" value="GNAT_dom"/>
</dbReference>
<dbReference type="AlphaFoldDB" id="A0A5J4L6D4"/>
<dbReference type="GO" id="GO:1990189">
    <property type="term" value="F:protein N-terminal-serine acetyltransferase activity"/>
    <property type="evidence" value="ECO:0007669"/>
    <property type="project" value="TreeGrafter"/>
</dbReference>
<comment type="caution">
    <text evidence="2">The sequence shown here is derived from an EMBL/GenBank/DDBJ whole genome shotgun (WGS) entry which is preliminary data.</text>
</comment>
<feature type="domain" description="N-acetyltransferase" evidence="1">
    <location>
        <begin position="28"/>
        <end position="170"/>
    </location>
</feature>
<dbReference type="SUPFAM" id="SSF55729">
    <property type="entry name" value="Acyl-CoA N-acyltransferases (Nat)"/>
    <property type="match status" value="1"/>
</dbReference>
<organism evidence="2 3">
    <name type="scientific">Streptomyces angustmyceticus</name>
    <dbReference type="NCBI Taxonomy" id="285578"/>
    <lineage>
        <taxon>Bacteria</taxon>
        <taxon>Bacillati</taxon>
        <taxon>Actinomycetota</taxon>
        <taxon>Actinomycetes</taxon>
        <taxon>Kitasatosporales</taxon>
        <taxon>Streptomycetaceae</taxon>
        <taxon>Streptomyces</taxon>
    </lineage>
</organism>
<evidence type="ECO:0000259" key="1">
    <source>
        <dbReference type="PROSITE" id="PS51186"/>
    </source>
</evidence>
<dbReference type="Pfam" id="PF13302">
    <property type="entry name" value="Acetyltransf_3"/>
    <property type="match status" value="1"/>
</dbReference>